<dbReference type="Proteomes" id="UP000198790">
    <property type="component" value="Unassembled WGS sequence"/>
</dbReference>
<accession>A0A1I0Y643</accession>
<organism evidence="1 2">
    <name type="scientific">Algoriphagus aquimarinus</name>
    <dbReference type="NCBI Taxonomy" id="237018"/>
    <lineage>
        <taxon>Bacteria</taxon>
        <taxon>Pseudomonadati</taxon>
        <taxon>Bacteroidota</taxon>
        <taxon>Cytophagia</taxon>
        <taxon>Cytophagales</taxon>
        <taxon>Cyclobacteriaceae</taxon>
        <taxon>Algoriphagus</taxon>
    </lineage>
</organism>
<dbReference type="EMBL" id="FOKK01000004">
    <property type="protein sequence ID" value="SFB08855.1"/>
    <property type="molecule type" value="Genomic_DNA"/>
</dbReference>
<protein>
    <submittedName>
        <fullName evidence="1">Uncharacterized protein</fullName>
    </submittedName>
</protein>
<dbReference type="STRING" id="237018.SAMN04489723_104136"/>
<gene>
    <name evidence="1" type="ORF">SAMN04489723_104136</name>
</gene>
<reference evidence="1 2" key="1">
    <citation type="submission" date="2016-10" db="EMBL/GenBank/DDBJ databases">
        <authorList>
            <person name="de Groot N.N."/>
        </authorList>
    </citation>
    <scope>NUCLEOTIDE SEQUENCE [LARGE SCALE GENOMIC DNA]</scope>
    <source>
        <strain evidence="1 2">DSM 23399</strain>
    </source>
</reference>
<name>A0A1I0Y643_9BACT</name>
<sequence>MYLQLKREIGWVGIARLENWKIRKSIPFGHRLSLAVTNASKHSKLKTEVPIRENKNWRT</sequence>
<evidence type="ECO:0000313" key="2">
    <source>
        <dbReference type="Proteomes" id="UP000198790"/>
    </source>
</evidence>
<evidence type="ECO:0000313" key="1">
    <source>
        <dbReference type="EMBL" id="SFB08855.1"/>
    </source>
</evidence>
<dbReference type="AlphaFoldDB" id="A0A1I0Y643"/>
<keyword evidence="2" id="KW-1185">Reference proteome</keyword>
<proteinExistence type="predicted"/>